<dbReference type="OrthoDB" id="10436297at2759"/>
<keyword evidence="3" id="KW-1185">Reference proteome</keyword>
<proteinExistence type="predicted"/>
<gene>
    <name evidence="2" type="ORF">POCTA_138.1.T1600108</name>
</gene>
<organism evidence="2 3">
    <name type="scientific">Paramecium octaurelia</name>
    <dbReference type="NCBI Taxonomy" id="43137"/>
    <lineage>
        <taxon>Eukaryota</taxon>
        <taxon>Sar</taxon>
        <taxon>Alveolata</taxon>
        <taxon>Ciliophora</taxon>
        <taxon>Intramacronucleata</taxon>
        <taxon>Oligohymenophorea</taxon>
        <taxon>Peniculida</taxon>
        <taxon>Parameciidae</taxon>
        <taxon>Paramecium</taxon>
    </lineage>
</organism>
<dbReference type="AlphaFoldDB" id="A0A8S1YPD4"/>
<evidence type="ECO:0000313" key="3">
    <source>
        <dbReference type="Proteomes" id="UP000683925"/>
    </source>
</evidence>
<evidence type="ECO:0000256" key="1">
    <source>
        <dbReference type="SAM" id="Coils"/>
    </source>
</evidence>
<dbReference type="Proteomes" id="UP000683925">
    <property type="component" value="Unassembled WGS sequence"/>
</dbReference>
<evidence type="ECO:0000313" key="2">
    <source>
        <dbReference type="EMBL" id="CAD8213134.1"/>
    </source>
</evidence>
<accession>A0A8S1YPD4</accession>
<protein>
    <submittedName>
        <fullName evidence="2">Uncharacterized protein</fullName>
    </submittedName>
</protein>
<name>A0A8S1YPD4_PAROT</name>
<comment type="caution">
    <text evidence="2">The sequence shown here is derived from an EMBL/GenBank/DDBJ whole genome shotgun (WGS) entry which is preliminary data.</text>
</comment>
<dbReference type="OMA" id="DQENTNI"/>
<dbReference type="EMBL" id="CAJJDP010000162">
    <property type="protein sequence ID" value="CAD8213134.1"/>
    <property type="molecule type" value="Genomic_DNA"/>
</dbReference>
<feature type="coiled-coil region" evidence="1">
    <location>
        <begin position="40"/>
        <end position="67"/>
    </location>
</feature>
<sequence>MNSENLNPLTRQFEILNSNDKAALFYLSRDYSKEELVKLAINLQKMIIQEQNDKMNLKKQISNLSQQSPKQFIEESEANHQSQLCDIAIQKYNSLIIQYERLFQANKEISEKYSNIEDYYQARIADLKKQNEEIQKQLFLYQEEIFKAQDKQRFPFPQNTKYEGEFKQLSKKYESVQQQCQEAIKIFQSEVEKKQKNNDQIFENILAQIDQMNQVIEELNQQYIHFQQTNNVKDVQINNVLENHQSLLQLNQISLSYFKKSLALMQQGIKNQERRITLLEKENNKLKEYIQNLIKIGQKEIDENKEFIQSLIQRQNTRFNQSNTNQIIDSYHKFKDTLRLLNVEFYQILLQFSSQGLTISQLQVKFNNQNKLLDIIKEKTRFLQENSPSNFQQLIVLMGQFKEIFNSLKQYIDAQNQLTDVFCIQDKFFESYEKVVQKLQETEYPQLN</sequence>
<feature type="coiled-coil region" evidence="1">
    <location>
        <begin position="262"/>
        <end position="299"/>
    </location>
</feature>
<keyword evidence="1" id="KW-0175">Coiled coil</keyword>
<feature type="coiled-coil region" evidence="1">
    <location>
        <begin position="117"/>
        <end position="229"/>
    </location>
</feature>
<reference evidence="2" key="1">
    <citation type="submission" date="2021-01" db="EMBL/GenBank/DDBJ databases">
        <authorList>
            <consortium name="Genoscope - CEA"/>
            <person name="William W."/>
        </authorList>
    </citation>
    <scope>NUCLEOTIDE SEQUENCE</scope>
</reference>